<dbReference type="InterPro" id="IPR014718">
    <property type="entry name" value="GH-type_carb-bd"/>
</dbReference>
<evidence type="ECO:0000313" key="5">
    <source>
        <dbReference type="EMBL" id="KAK3048642.1"/>
    </source>
</evidence>
<comment type="caution">
    <text evidence="5">The sequence shown here is derived from an EMBL/GenBank/DDBJ whole genome shotgun (WGS) entry which is preliminary data.</text>
</comment>
<feature type="signal peptide" evidence="2">
    <location>
        <begin position="1"/>
        <end position="17"/>
    </location>
</feature>
<evidence type="ECO:0008006" key="7">
    <source>
        <dbReference type="Google" id="ProtNLM"/>
    </source>
</evidence>
<name>A0AAJ0G5B5_9PEZI</name>
<evidence type="ECO:0000313" key="6">
    <source>
        <dbReference type="Proteomes" id="UP001271007"/>
    </source>
</evidence>
<dbReference type="InterPro" id="IPR050883">
    <property type="entry name" value="PNGase"/>
</dbReference>
<dbReference type="Gene3D" id="1.20.1610.10">
    <property type="entry name" value="alpha-1,2-mannosidases domains"/>
    <property type="match status" value="1"/>
</dbReference>
<dbReference type="GO" id="GO:0030246">
    <property type="term" value="F:carbohydrate binding"/>
    <property type="evidence" value="ECO:0007669"/>
    <property type="project" value="InterPro"/>
</dbReference>
<protein>
    <recommendedName>
        <fullName evidence="7">Glycoside hydrolase family 92 protein</fullName>
    </recommendedName>
</protein>
<feature type="chain" id="PRO_5042523660" description="Glycoside hydrolase family 92 protein" evidence="2">
    <location>
        <begin position="18"/>
        <end position="789"/>
    </location>
</feature>
<dbReference type="InterPro" id="IPR041371">
    <property type="entry name" value="GH92_N"/>
</dbReference>
<dbReference type="PANTHER" id="PTHR12143:SF23">
    <property type="entry name" value="PUTATIVE-RELATED"/>
    <property type="match status" value="1"/>
</dbReference>
<feature type="domain" description="Glycosyl hydrolase family 92 N-terminal" evidence="4">
    <location>
        <begin position="24"/>
        <end position="272"/>
    </location>
</feature>
<dbReference type="PANTHER" id="PTHR12143">
    <property type="entry name" value="PEPTIDE N-GLYCANASE PNGASE -RELATED"/>
    <property type="match status" value="1"/>
</dbReference>
<dbReference type="EMBL" id="JAWDJX010000046">
    <property type="protein sequence ID" value="KAK3048642.1"/>
    <property type="molecule type" value="Genomic_DNA"/>
</dbReference>
<dbReference type="GO" id="GO:0005829">
    <property type="term" value="C:cytosol"/>
    <property type="evidence" value="ECO:0007669"/>
    <property type="project" value="TreeGrafter"/>
</dbReference>
<keyword evidence="6" id="KW-1185">Reference proteome</keyword>
<evidence type="ECO:0000256" key="1">
    <source>
        <dbReference type="SAM" id="MobiDB-lite"/>
    </source>
</evidence>
<dbReference type="GO" id="GO:0005975">
    <property type="term" value="P:carbohydrate metabolic process"/>
    <property type="evidence" value="ECO:0007669"/>
    <property type="project" value="InterPro"/>
</dbReference>
<dbReference type="GO" id="GO:0005634">
    <property type="term" value="C:nucleus"/>
    <property type="evidence" value="ECO:0007669"/>
    <property type="project" value="TreeGrafter"/>
</dbReference>
<proteinExistence type="predicted"/>
<dbReference type="FunFam" id="1.20.1050.60:FF:000002">
    <property type="entry name" value="Glycosyl hydrolase family 92"/>
    <property type="match status" value="1"/>
</dbReference>
<dbReference type="Pfam" id="PF17678">
    <property type="entry name" value="Glyco_hydro_92N"/>
    <property type="match status" value="1"/>
</dbReference>
<dbReference type="GO" id="GO:0006516">
    <property type="term" value="P:glycoprotein catabolic process"/>
    <property type="evidence" value="ECO:0007669"/>
    <property type="project" value="TreeGrafter"/>
</dbReference>
<feature type="domain" description="Glycosyl hydrolase family 92" evidence="3">
    <location>
        <begin position="278"/>
        <end position="755"/>
    </location>
</feature>
<gene>
    <name evidence="5" type="ORF">LTR09_009951</name>
</gene>
<keyword evidence="2" id="KW-0732">Signal</keyword>
<dbReference type="FunFam" id="1.20.1610.10:FF:000002">
    <property type="entry name" value="Alpha-1,2-mannosidase family protein"/>
    <property type="match status" value="1"/>
</dbReference>
<accession>A0AAJ0G5B5</accession>
<evidence type="ECO:0000259" key="3">
    <source>
        <dbReference type="Pfam" id="PF07971"/>
    </source>
</evidence>
<dbReference type="NCBIfam" id="TIGR01180">
    <property type="entry name" value="aman2_put"/>
    <property type="match status" value="1"/>
</dbReference>
<dbReference type="InterPro" id="IPR005887">
    <property type="entry name" value="GH92_a_mannosidase_put"/>
</dbReference>
<evidence type="ECO:0000256" key="2">
    <source>
        <dbReference type="SAM" id="SignalP"/>
    </source>
</evidence>
<dbReference type="Gene3D" id="1.20.1050.60">
    <property type="entry name" value="alpha-1,2-mannosidase"/>
    <property type="match status" value="1"/>
</dbReference>
<dbReference type="InterPro" id="IPR012939">
    <property type="entry name" value="Glyco_hydro_92"/>
</dbReference>
<organism evidence="5 6">
    <name type="scientific">Extremus antarcticus</name>
    <dbReference type="NCBI Taxonomy" id="702011"/>
    <lineage>
        <taxon>Eukaryota</taxon>
        <taxon>Fungi</taxon>
        <taxon>Dikarya</taxon>
        <taxon>Ascomycota</taxon>
        <taxon>Pezizomycotina</taxon>
        <taxon>Dothideomycetes</taxon>
        <taxon>Dothideomycetidae</taxon>
        <taxon>Mycosphaerellales</taxon>
        <taxon>Extremaceae</taxon>
        <taxon>Extremus</taxon>
    </lineage>
</organism>
<feature type="compositionally biased region" description="Basic and acidic residues" evidence="1">
    <location>
        <begin position="757"/>
        <end position="767"/>
    </location>
</feature>
<dbReference type="SUPFAM" id="SSF48208">
    <property type="entry name" value="Six-hairpin glycosidases"/>
    <property type="match status" value="1"/>
</dbReference>
<dbReference type="InterPro" id="IPR008928">
    <property type="entry name" value="6-hairpin_glycosidase_sf"/>
</dbReference>
<dbReference type="Gene3D" id="3.30.2080.10">
    <property type="entry name" value="GH92 mannosidase domain"/>
    <property type="match status" value="1"/>
</dbReference>
<evidence type="ECO:0000259" key="4">
    <source>
        <dbReference type="Pfam" id="PF17678"/>
    </source>
</evidence>
<dbReference type="FunFam" id="3.30.2080.10:FF:000001">
    <property type="entry name" value="Alpha-1,2-mannosidase subfamily"/>
    <property type="match status" value="1"/>
</dbReference>
<reference evidence="5" key="1">
    <citation type="submission" date="2023-04" db="EMBL/GenBank/DDBJ databases">
        <title>Black Yeasts Isolated from many extreme environments.</title>
        <authorList>
            <person name="Coleine C."/>
            <person name="Stajich J.E."/>
            <person name="Selbmann L."/>
        </authorList>
    </citation>
    <scope>NUCLEOTIDE SEQUENCE</scope>
    <source>
        <strain evidence="5">CCFEE 5312</strain>
    </source>
</reference>
<dbReference type="GO" id="GO:0000224">
    <property type="term" value="F:peptide-N4-(N-acetyl-beta-glucosaminyl)asparagine amidase activity"/>
    <property type="evidence" value="ECO:0007669"/>
    <property type="project" value="TreeGrafter"/>
</dbReference>
<dbReference type="AlphaFoldDB" id="A0AAJ0G5B5"/>
<dbReference type="Pfam" id="PF07971">
    <property type="entry name" value="Glyco_hydro_92"/>
    <property type="match status" value="1"/>
</dbReference>
<sequence length="789" mass="86608">MHSLLLISALLVHAACGKSNFDLISPLTGSLNGGNVFAGASLPYGMAKAVADVSGANTAGWAYDFSNVTGFSAQHDSGTGGNPSQGQFPISIQPYCADDDLGKCRFGSKYERAVDYRVGTPRAKPGYFGLGLENGVDVGVTVTEHSALWNFEFTANDTDGHKLSPLVLLDLTDLQDSRQNASVAVNPDTGRITANGTFLPSFGVGSYMSYVCVDFKGAEIRDTGVWVNERAGTEPKELFVNRGYSLYYIQAGGFVRFHKPDSNVLQARVGVSFISAAKACQNAETDIADWDFDRVRTAAEDAWKAKLSTVSIEAGGVNESIQRTFFTGIYRTMMSPQNYTGDNPLFQASELYFDSYYCTWDSFRTTFPFLTIFDPTTLSQLITSYLNIYKLTGWLPDCRMQLCKGYSQGGSNADNVIADAYVKNLTNIDWTLAYAAIKNDAENEPFDWGVEGRGGLQSWKQHGYIPVLDYDTLGFGPPYHSISRTLEYAYNDFCISTVAAGLGETANAAKYLQRSGNWHNLWNAIQTSSIKGNDTGFTGFLQPRYANGTWRYQDPIECSPLDSFCSYSSNPKETFEDSIWEYVFFVPQDQARLIATVGGKANFIRRLDFLHESGLLDISNEPSELVVYQYHYAGRPGLSAKRIHSYIPSAFNDSINGLPGNDDSGASGSFLAMAMSGVFPVAGQNVYLISPPFFESVSYRNAVTGKVATIRNVNFDPAYRDIYVQSARLNGEVYTRNWIGHELFLEGGTLELTLGREESGWGTREEDVPPSTSSSGMGGYEGVFEVRAE</sequence>
<dbReference type="Proteomes" id="UP001271007">
    <property type="component" value="Unassembled WGS sequence"/>
</dbReference>
<feature type="region of interest" description="Disordered" evidence="1">
    <location>
        <begin position="757"/>
        <end position="781"/>
    </location>
</feature>
<dbReference type="FunFam" id="2.70.98.10:FF:000010">
    <property type="entry name" value="Alpha-1,2-mannosidase family protein"/>
    <property type="match status" value="1"/>
</dbReference>
<dbReference type="Gene3D" id="2.70.98.10">
    <property type="match status" value="1"/>
</dbReference>